<feature type="compositionally biased region" description="Basic and acidic residues" evidence="1">
    <location>
        <begin position="8"/>
        <end position="29"/>
    </location>
</feature>
<reference evidence="2" key="1">
    <citation type="submission" date="2013-07" db="EMBL/GenBank/DDBJ databases">
        <title>The genome of Eucalyptus grandis.</title>
        <authorList>
            <person name="Schmutz J."/>
            <person name="Hayes R."/>
            <person name="Myburg A."/>
            <person name="Tuskan G."/>
            <person name="Grattapaglia D."/>
            <person name="Rokhsar D.S."/>
        </authorList>
    </citation>
    <scope>NUCLEOTIDE SEQUENCE</scope>
    <source>
        <tissue evidence="2">Leaf extractions</tissue>
    </source>
</reference>
<dbReference type="AlphaFoldDB" id="A0A059C2K2"/>
<evidence type="ECO:0000313" key="2">
    <source>
        <dbReference type="EMBL" id="KCW72155.1"/>
    </source>
</evidence>
<dbReference type="EMBL" id="KK198757">
    <property type="protein sequence ID" value="KCW72155.1"/>
    <property type="molecule type" value="Genomic_DNA"/>
</dbReference>
<dbReference type="InParanoid" id="A0A059C2K2"/>
<proteinExistence type="predicted"/>
<sequence>MTKFTLSTRRETEERENKKEKKNKREGSGDSRIVAYSSRGMVFRLRLSLASDYRGSEVSASVSGSDSEEIKTTSLSKAPRAGVASCFATSGGRFEAAAGRRRRPSRAVGLRKLQTERTLQPLSILGVLDFCRSGRSLQTQSAVWSSLGRLTSSLFSPLGFAKTENLVCAPKSSGQSNHCRWKHK</sequence>
<protein>
    <submittedName>
        <fullName evidence="2">Uncharacterized protein</fullName>
    </submittedName>
</protein>
<feature type="region of interest" description="Disordered" evidence="1">
    <location>
        <begin position="1"/>
        <end position="32"/>
    </location>
</feature>
<accession>A0A059C2K2</accession>
<gene>
    <name evidence="2" type="ORF">EUGRSUZ_E00599</name>
</gene>
<organism evidence="2">
    <name type="scientific">Eucalyptus grandis</name>
    <name type="common">Flooded gum</name>
    <dbReference type="NCBI Taxonomy" id="71139"/>
    <lineage>
        <taxon>Eukaryota</taxon>
        <taxon>Viridiplantae</taxon>
        <taxon>Streptophyta</taxon>
        <taxon>Embryophyta</taxon>
        <taxon>Tracheophyta</taxon>
        <taxon>Spermatophyta</taxon>
        <taxon>Magnoliopsida</taxon>
        <taxon>eudicotyledons</taxon>
        <taxon>Gunneridae</taxon>
        <taxon>Pentapetalae</taxon>
        <taxon>rosids</taxon>
        <taxon>malvids</taxon>
        <taxon>Myrtales</taxon>
        <taxon>Myrtaceae</taxon>
        <taxon>Myrtoideae</taxon>
        <taxon>Eucalypteae</taxon>
        <taxon>Eucalyptus</taxon>
    </lineage>
</organism>
<evidence type="ECO:0000256" key="1">
    <source>
        <dbReference type="SAM" id="MobiDB-lite"/>
    </source>
</evidence>
<dbReference type="Gramene" id="KCW72155">
    <property type="protein sequence ID" value="KCW72155"/>
    <property type="gene ID" value="EUGRSUZ_E00599"/>
</dbReference>
<name>A0A059C2K2_EUCGR</name>